<dbReference type="EMBL" id="CP110257">
    <property type="protein sequence ID" value="UZD53607.1"/>
    <property type="molecule type" value="Genomic_DNA"/>
</dbReference>
<organism evidence="1 2">
    <name type="scientific">Caldimonas aquatica</name>
    <dbReference type="NCBI Taxonomy" id="376175"/>
    <lineage>
        <taxon>Bacteria</taxon>
        <taxon>Pseudomonadati</taxon>
        <taxon>Pseudomonadota</taxon>
        <taxon>Betaproteobacteria</taxon>
        <taxon>Burkholderiales</taxon>
        <taxon>Sphaerotilaceae</taxon>
        <taxon>Caldimonas</taxon>
    </lineage>
</organism>
<gene>
    <name evidence="1" type="ORF">OMP39_07775</name>
</gene>
<dbReference type="SUPFAM" id="SSF52218">
    <property type="entry name" value="Flavoproteins"/>
    <property type="match status" value="1"/>
</dbReference>
<proteinExistence type="predicted"/>
<accession>A0ABY6MPQ9</accession>
<keyword evidence="2" id="KW-1185">Reference proteome</keyword>
<reference evidence="1" key="1">
    <citation type="submission" date="2022-10" db="EMBL/GenBank/DDBJ databases">
        <title>Complete genome sequence of Schlegelella aquatica LMG 23380.</title>
        <authorList>
            <person name="Musilova J."/>
            <person name="Kourilova X."/>
            <person name="Bezdicek M."/>
            <person name="Hermankova K."/>
            <person name="Obruca S."/>
            <person name="Sedlar K."/>
        </authorList>
    </citation>
    <scope>NUCLEOTIDE SEQUENCE</scope>
    <source>
        <strain evidence="1">LMG 23380</strain>
    </source>
</reference>
<protein>
    <submittedName>
        <fullName evidence="1">Flavodoxin</fullName>
    </submittedName>
</protein>
<evidence type="ECO:0000313" key="2">
    <source>
        <dbReference type="Proteomes" id="UP001163266"/>
    </source>
</evidence>
<dbReference type="Gene3D" id="3.40.50.360">
    <property type="match status" value="1"/>
</dbReference>
<dbReference type="InterPro" id="IPR029039">
    <property type="entry name" value="Flavoprotein-like_sf"/>
</dbReference>
<dbReference type="RefSeq" id="WP_264891190.1">
    <property type="nucleotide sequence ID" value="NZ_CP110257.1"/>
</dbReference>
<sequence>MGKVLVVSYSYTGTSRQVATTLAGLQGWATGEISEERPGRGDGRCVLDSLLRRQPPIRYEGPPPEQFAAVVLVAPIWLYRLAGPMRTFVARYRERLPAVAVVSAMGGRGAPNAVAEIGRLLGRSPILSTAFLSREVEDGSYGSRLRAFGEAVDKAVEGTEVLRPSTLSPKTA</sequence>
<evidence type="ECO:0000313" key="1">
    <source>
        <dbReference type="EMBL" id="UZD53607.1"/>
    </source>
</evidence>
<name>A0ABY6MPQ9_9BURK</name>
<dbReference type="Proteomes" id="UP001163266">
    <property type="component" value="Chromosome"/>
</dbReference>